<comment type="caution">
    <text evidence="1">The sequence shown here is derived from an EMBL/GenBank/DDBJ whole genome shotgun (WGS) entry which is preliminary data.</text>
</comment>
<dbReference type="Proteomes" id="UP001164250">
    <property type="component" value="Chromosome 15"/>
</dbReference>
<reference evidence="2" key="1">
    <citation type="journal article" date="2023" name="G3 (Bethesda)">
        <title>Genome assembly and association tests identify interacting loci associated with vigor, precocity, and sex in interspecific pistachio rootstocks.</title>
        <authorList>
            <person name="Palmer W."/>
            <person name="Jacygrad E."/>
            <person name="Sagayaradj S."/>
            <person name="Cavanaugh K."/>
            <person name="Han R."/>
            <person name="Bertier L."/>
            <person name="Beede B."/>
            <person name="Kafkas S."/>
            <person name="Golino D."/>
            <person name="Preece J."/>
            <person name="Michelmore R."/>
        </authorList>
    </citation>
    <scope>NUCLEOTIDE SEQUENCE [LARGE SCALE GENOMIC DNA]</scope>
</reference>
<evidence type="ECO:0000313" key="2">
    <source>
        <dbReference type="Proteomes" id="UP001164250"/>
    </source>
</evidence>
<sequence>MVTEELGLLLKGHRFHGDQAHMIPNRSGSATKFGRGELEDDRSPRQALDNWAENSPAFMSGQKTAVVGWHKSLVDLIQEDFLRTPSPVNNQSRSSSHATTDEPTDHDAHAITLDVSAINLSEVPGSSDFADVCDSHDIALISKNDSLATSLSSSTGPDGAGSSQNSRIDDTNTKTADWRMMCQLLLPLIQREFRKKHSHGHAKFFSIAGQTSMHSPGLTIPLYVTTGAYMPSGNPFYPNFQPSGVYAPHYNVGGSALNSAFLPPFVAGNPPHGPVPMPFDATSGLSFNIQITGVSTAESIPHMGNLQHQKFYGHRVMMLQPSFVKPLQMQYFQHPFGNAYSASVQYRRLPSSNGIPNPRKLGISVGGYYGGPPGMGVIAQFPIPPISSPVLASLPVGGTSHPGLRNDLSYPQGSHRNTGIYLGWQGQRGVNIFDDPKRHSFLEELKSSNAQKFELSDIVGHIVEFRLCSLLTEAGAQQCEDKVSVFKEVLPHASKLMTDVLYIKKRNPQGSDGIVRAILLIALEVIELDQKTQPVLELDGHVMRCVRDQNGNHVIQKCTESVPTEKIGFIISAFQGQVAMLSTHPYGCRVFQRVLEHCSNEQQGQCMVDETLESAYVLAQDQYGNYITQLSLAFTTELIYFVK</sequence>
<dbReference type="EMBL" id="CM047910">
    <property type="protein sequence ID" value="KAJ0074936.1"/>
    <property type="molecule type" value="Genomic_DNA"/>
</dbReference>
<accession>A0ACC0ZPF8</accession>
<name>A0ACC0ZPF8_9ROSI</name>
<evidence type="ECO:0000313" key="1">
    <source>
        <dbReference type="EMBL" id="KAJ0074936.1"/>
    </source>
</evidence>
<protein>
    <submittedName>
        <fullName evidence="1">Uncharacterized protein</fullName>
    </submittedName>
</protein>
<keyword evidence="2" id="KW-1185">Reference proteome</keyword>
<gene>
    <name evidence="1" type="ORF">Patl1_35230</name>
</gene>
<organism evidence="1 2">
    <name type="scientific">Pistacia atlantica</name>
    <dbReference type="NCBI Taxonomy" id="434234"/>
    <lineage>
        <taxon>Eukaryota</taxon>
        <taxon>Viridiplantae</taxon>
        <taxon>Streptophyta</taxon>
        <taxon>Embryophyta</taxon>
        <taxon>Tracheophyta</taxon>
        <taxon>Spermatophyta</taxon>
        <taxon>Magnoliopsida</taxon>
        <taxon>eudicotyledons</taxon>
        <taxon>Gunneridae</taxon>
        <taxon>Pentapetalae</taxon>
        <taxon>rosids</taxon>
        <taxon>malvids</taxon>
        <taxon>Sapindales</taxon>
        <taxon>Anacardiaceae</taxon>
        <taxon>Pistacia</taxon>
    </lineage>
</organism>
<proteinExistence type="predicted"/>